<reference evidence="1 2" key="2">
    <citation type="journal article" date="2022" name="Microorganisms">
        <title>Complete Genome Sequences of Two Flavobacterium ammonificans Strains and a Flavobacterium ammoniigenes Strain of Ammonifying Bacterioplankton Isolated from Surface River Water.</title>
        <authorList>
            <person name="Suda W."/>
            <person name="Ogata Y."/>
            <person name="Shindo C."/>
            <person name="Watanabe K."/>
        </authorList>
    </citation>
    <scope>NUCLEOTIDE SEQUENCE [LARGE SCALE GENOMIC DNA]</scope>
    <source>
        <strain evidence="1 2">GENT5</strain>
    </source>
</reference>
<dbReference type="Pfam" id="PF04134">
    <property type="entry name" value="DCC1-like"/>
    <property type="match status" value="1"/>
</dbReference>
<reference evidence="1 2" key="1">
    <citation type="journal article" date="2022" name="Int. J. Syst. Evol. Microbiol.">
        <title>Flavobacterium ammonificans sp. nov. and Flavobacterium ammoniigenes sp. nov., ammonifying bacteria isolated from surface river water.</title>
        <authorList>
            <person name="Watanabe K."/>
            <person name="Kitamura T."/>
            <person name="Ogata Y."/>
            <person name="Shindo C."/>
            <person name="Suda W."/>
        </authorList>
    </citation>
    <scope>NUCLEOTIDE SEQUENCE [LARGE SCALE GENOMIC DNA]</scope>
    <source>
        <strain evidence="1 2">GENT5</strain>
    </source>
</reference>
<dbReference type="InterPro" id="IPR007263">
    <property type="entry name" value="DCC1-like"/>
</dbReference>
<sequence length="151" mass="17562">MENLPQDKKIILFDGLCNLCDASVQFLIKKDTKDVFRFVSLQSKLGKELLSKLPIAIQQTDSIILYESEALFYYKSKAIFQIIKSLGGIFNCLLIFKLLPTYFTDTLYDLVAKNRYQWFGKKQHCLVPTKELKSKFLDEMVLHDNCHELVL</sequence>
<name>A0ABM7V6S3_9FLAO</name>
<keyword evidence="2" id="KW-1185">Reference proteome</keyword>
<organism evidence="1 2">
    <name type="scientific">Flavobacterium ammoniigenes</name>
    <dbReference type="NCBI Taxonomy" id="1751095"/>
    <lineage>
        <taxon>Bacteria</taxon>
        <taxon>Pseudomonadati</taxon>
        <taxon>Bacteroidota</taxon>
        <taxon>Flavobacteriia</taxon>
        <taxon>Flavobacteriales</taxon>
        <taxon>Flavobacteriaceae</taxon>
        <taxon>Flavobacterium</taxon>
    </lineage>
</organism>
<dbReference type="Proteomes" id="UP001319867">
    <property type="component" value="Chromosome"/>
</dbReference>
<evidence type="ECO:0000313" key="1">
    <source>
        <dbReference type="EMBL" id="BDB55254.1"/>
    </source>
</evidence>
<dbReference type="EMBL" id="AP025184">
    <property type="protein sequence ID" value="BDB55254.1"/>
    <property type="molecule type" value="Genomic_DNA"/>
</dbReference>
<protein>
    <submittedName>
        <fullName evidence="1">Thiol-disulfide oxidoreductase</fullName>
    </submittedName>
</protein>
<gene>
    <name evidence="1" type="primary">yuxK</name>
    <name evidence="1" type="ORF">GENT5_15590</name>
</gene>
<dbReference type="InterPro" id="IPR052927">
    <property type="entry name" value="DCC_oxidoreductase"/>
</dbReference>
<accession>A0ABM7V6S3</accession>
<dbReference type="PANTHER" id="PTHR33639">
    <property type="entry name" value="THIOL-DISULFIDE OXIDOREDUCTASE DCC"/>
    <property type="match status" value="1"/>
</dbReference>
<evidence type="ECO:0000313" key="2">
    <source>
        <dbReference type="Proteomes" id="UP001319867"/>
    </source>
</evidence>
<dbReference type="PANTHER" id="PTHR33639:SF2">
    <property type="entry name" value="DUF393 DOMAIN-CONTAINING PROTEIN"/>
    <property type="match status" value="1"/>
</dbReference>
<proteinExistence type="predicted"/>
<dbReference type="RefSeq" id="WP_229316639.1">
    <property type="nucleotide sequence ID" value="NZ_AP025184.1"/>
</dbReference>